<feature type="compositionally biased region" description="Basic and acidic residues" evidence="1">
    <location>
        <begin position="73"/>
        <end position="92"/>
    </location>
</feature>
<sequence length="169" mass="17483">METTGALARRRRQPTRRSPPPGAPCAGPGAPLALTYALETGTPRGPTSASFCPIGGGRCKAAERAAKAMAADSGRRRGADREEERLDTGRARIPDQGKQCAIFALFALSSARASFVSKLALKAVIVVARHKATASSSVRGSSAAETTTRPPPARVARGGRKGGQLVPSH</sequence>
<evidence type="ECO:0000313" key="3">
    <source>
        <dbReference type="WBParaSite" id="PSAMB.scaffold2438size23239.g17868.t1"/>
    </source>
</evidence>
<evidence type="ECO:0000256" key="1">
    <source>
        <dbReference type="SAM" id="MobiDB-lite"/>
    </source>
</evidence>
<proteinExistence type="predicted"/>
<evidence type="ECO:0000313" key="2">
    <source>
        <dbReference type="Proteomes" id="UP000887566"/>
    </source>
</evidence>
<reference evidence="3" key="1">
    <citation type="submission" date="2022-11" db="UniProtKB">
        <authorList>
            <consortium name="WormBaseParasite"/>
        </authorList>
    </citation>
    <scope>IDENTIFICATION</scope>
</reference>
<protein>
    <submittedName>
        <fullName evidence="3">Uncharacterized protein</fullName>
    </submittedName>
</protein>
<keyword evidence="2" id="KW-1185">Reference proteome</keyword>
<dbReference type="AlphaFoldDB" id="A0A914VT07"/>
<name>A0A914VT07_9BILA</name>
<feature type="region of interest" description="Disordered" evidence="1">
    <location>
        <begin position="135"/>
        <end position="169"/>
    </location>
</feature>
<accession>A0A914VT07</accession>
<feature type="region of interest" description="Disordered" evidence="1">
    <location>
        <begin position="68"/>
        <end position="92"/>
    </location>
</feature>
<feature type="region of interest" description="Disordered" evidence="1">
    <location>
        <begin position="1"/>
        <end position="29"/>
    </location>
</feature>
<dbReference type="WBParaSite" id="PSAMB.scaffold2438size23239.g17868.t1">
    <property type="protein sequence ID" value="PSAMB.scaffold2438size23239.g17868.t1"/>
    <property type="gene ID" value="PSAMB.scaffold2438size23239.g17868"/>
</dbReference>
<organism evidence="2 3">
    <name type="scientific">Plectus sambesii</name>
    <dbReference type="NCBI Taxonomy" id="2011161"/>
    <lineage>
        <taxon>Eukaryota</taxon>
        <taxon>Metazoa</taxon>
        <taxon>Ecdysozoa</taxon>
        <taxon>Nematoda</taxon>
        <taxon>Chromadorea</taxon>
        <taxon>Plectida</taxon>
        <taxon>Plectina</taxon>
        <taxon>Plectoidea</taxon>
        <taxon>Plectidae</taxon>
        <taxon>Plectus</taxon>
    </lineage>
</organism>
<dbReference type="Proteomes" id="UP000887566">
    <property type="component" value="Unplaced"/>
</dbReference>